<protein>
    <submittedName>
        <fullName evidence="2">Uncharacterized protein</fullName>
    </submittedName>
</protein>
<dbReference type="Proteomes" id="UP001153269">
    <property type="component" value="Unassembled WGS sequence"/>
</dbReference>
<evidence type="ECO:0000313" key="2">
    <source>
        <dbReference type="EMBL" id="CAB1414182.1"/>
    </source>
</evidence>
<accession>A0A9N7Y6B8</accession>
<evidence type="ECO:0000256" key="1">
    <source>
        <dbReference type="SAM" id="MobiDB-lite"/>
    </source>
</evidence>
<keyword evidence="3" id="KW-1185">Reference proteome</keyword>
<gene>
    <name evidence="2" type="ORF">PLEPLA_LOCUS1887</name>
</gene>
<comment type="caution">
    <text evidence="2">The sequence shown here is derived from an EMBL/GenBank/DDBJ whole genome shotgun (WGS) entry which is preliminary data.</text>
</comment>
<dbReference type="EMBL" id="CADEAL010000091">
    <property type="protein sequence ID" value="CAB1414182.1"/>
    <property type="molecule type" value="Genomic_DNA"/>
</dbReference>
<name>A0A9N7Y6B8_PLEPL</name>
<reference evidence="2" key="1">
    <citation type="submission" date="2020-03" db="EMBL/GenBank/DDBJ databases">
        <authorList>
            <person name="Weist P."/>
        </authorList>
    </citation>
    <scope>NUCLEOTIDE SEQUENCE</scope>
</reference>
<dbReference type="AlphaFoldDB" id="A0A9N7Y6B8"/>
<sequence>MTPGPLEESKDAQTQATDAQHTLLKEDAADYCRSSVVLTDDAAAGGRVSRKVDFIAFVSFKILFCIAPFLQALTLCLSECGLSVGEQDFLISRLEFVMLSLKRLHFSTCAQSVTDSLRSRFSSSPQRREHETSHQNPPNQ</sequence>
<organism evidence="2 3">
    <name type="scientific">Pleuronectes platessa</name>
    <name type="common">European plaice</name>
    <dbReference type="NCBI Taxonomy" id="8262"/>
    <lineage>
        <taxon>Eukaryota</taxon>
        <taxon>Metazoa</taxon>
        <taxon>Chordata</taxon>
        <taxon>Craniata</taxon>
        <taxon>Vertebrata</taxon>
        <taxon>Euteleostomi</taxon>
        <taxon>Actinopterygii</taxon>
        <taxon>Neopterygii</taxon>
        <taxon>Teleostei</taxon>
        <taxon>Neoteleostei</taxon>
        <taxon>Acanthomorphata</taxon>
        <taxon>Carangaria</taxon>
        <taxon>Pleuronectiformes</taxon>
        <taxon>Pleuronectoidei</taxon>
        <taxon>Pleuronectidae</taxon>
        <taxon>Pleuronectes</taxon>
    </lineage>
</organism>
<evidence type="ECO:0000313" key="3">
    <source>
        <dbReference type="Proteomes" id="UP001153269"/>
    </source>
</evidence>
<proteinExistence type="predicted"/>
<feature type="region of interest" description="Disordered" evidence="1">
    <location>
        <begin position="120"/>
        <end position="140"/>
    </location>
</feature>